<protein>
    <submittedName>
        <fullName evidence="2">DUF4392 domain-containing protein</fullName>
    </submittedName>
</protein>
<dbReference type="Pfam" id="PF14336">
    <property type="entry name" value="GLUCM-like_C"/>
    <property type="match status" value="1"/>
</dbReference>
<dbReference type="InterPro" id="IPR025504">
    <property type="entry name" value="GLUCM_C"/>
</dbReference>
<evidence type="ECO:0000313" key="2">
    <source>
        <dbReference type="EMBL" id="NOE19635.1"/>
    </source>
</evidence>
<accession>A0AA90Z0D5</accession>
<dbReference type="EMBL" id="WVRA01000006">
    <property type="protein sequence ID" value="NOE19635.1"/>
    <property type="molecule type" value="Genomic_DNA"/>
</dbReference>
<sequence length="335" mass="34620">MSEFAKYDDRLDRLVNLDLGNRGIEPLYDASRALAGQALCGAAADLLLAMPESGTAIFTTGSVSRAWLSPALGENDGPSGAAALIRALWLARKATCVLVIEETLIPPMAATLQASGVAIVDLETTRKASADGSMACATLLPYPVTDAEGAVAAAKMLNQLKPDIMVSTERVGRNENGVYYNMRGRDYGLGRARIDMLFDAAMARGIPTLAVGDGGNEIGMGLVADIVKIAVPFAAPGDCACGGGIGATSGADILMTAAVSNWGCTAICAAMAMRTGDARLIHTPAMEARLLKVMTANGLINSADGIIDPHVDGIKDTTHIALAEMAEAITRKAPS</sequence>
<dbReference type="PANTHER" id="PTHR32022">
    <property type="entry name" value="D-GLUTAMATE CYCLASE, MITOCHONDRIAL"/>
    <property type="match status" value="1"/>
</dbReference>
<reference evidence="2" key="1">
    <citation type="submission" date="2019-12" db="EMBL/GenBank/DDBJ databases">
        <title>Ruegeria JWLKs population differentiation of coral mucus and skeleton niches.</title>
        <authorList>
            <person name="Luo D."/>
        </authorList>
    </citation>
    <scope>NUCLEOTIDE SEQUENCE</scope>
    <source>
        <strain evidence="2">HKCCD6181</strain>
    </source>
</reference>
<comment type="caution">
    <text evidence="2">The sequence shown here is derived from an EMBL/GenBank/DDBJ whole genome shotgun (WGS) entry which is preliminary data.</text>
</comment>
<dbReference type="PANTHER" id="PTHR32022:SF10">
    <property type="entry name" value="D-GLUTAMATE CYCLASE, MITOCHONDRIAL"/>
    <property type="match status" value="1"/>
</dbReference>
<name>A0AA90Z0D5_9RHOB</name>
<evidence type="ECO:0000313" key="3">
    <source>
        <dbReference type="Proteomes" id="UP000597886"/>
    </source>
</evidence>
<feature type="domain" description="D-glutamate cyclase-like C-terminal" evidence="1">
    <location>
        <begin position="11"/>
        <end position="319"/>
    </location>
</feature>
<organism evidence="2 3">
    <name type="scientific">Ruegeria atlantica</name>
    <dbReference type="NCBI Taxonomy" id="81569"/>
    <lineage>
        <taxon>Bacteria</taxon>
        <taxon>Pseudomonadati</taxon>
        <taxon>Pseudomonadota</taxon>
        <taxon>Alphaproteobacteria</taxon>
        <taxon>Rhodobacterales</taxon>
        <taxon>Roseobacteraceae</taxon>
        <taxon>Ruegeria</taxon>
    </lineage>
</organism>
<gene>
    <name evidence="2" type="ORF">GS634_16045</name>
</gene>
<dbReference type="AlphaFoldDB" id="A0AA90Z0D5"/>
<proteinExistence type="predicted"/>
<dbReference type="RefSeq" id="WP_171331214.1">
    <property type="nucleotide sequence ID" value="NZ_WVRA01000006.1"/>
</dbReference>
<dbReference type="Gene3D" id="3.90.1640.20">
    <property type="entry name" value="TON_0340"/>
    <property type="match status" value="1"/>
</dbReference>
<dbReference type="Proteomes" id="UP000597886">
    <property type="component" value="Unassembled WGS sequence"/>
</dbReference>
<evidence type="ECO:0000259" key="1">
    <source>
        <dbReference type="Pfam" id="PF14336"/>
    </source>
</evidence>